<dbReference type="PANTHER" id="PTHR21206:SF0">
    <property type="entry name" value="DNA REPLICATION COMPLEX GINS PROTEIN SLD5"/>
    <property type="match status" value="1"/>
</dbReference>
<evidence type="ECO:0000256" key="6">
    <source>
        <dbReference type="SAM" id="MobiDB-lite"/>
    </source>
</evidence>
<dbReference type="GO" id="GO:0006261">
    <property type="term" value="P:DNA-templated DNA replication"/>
    <property type="evidence" value="ECO:0007669"/>
    <property type="project" value="InterPro"/>
</dbReference>
<proteinExistence type="inferred from homology"/>
<feature type="domain" description="GINS subunit" evidence="7">
    <location>
        <begin position="102"/>
        <end position="178"/>
    </location>
</feature>
<evidence type="ECO:0000256" key="3">
    <source>
        <dbReference type="ARBA" id="ARBA00014804"/>
    </source>
</evidence>
<accession>A0A2N1JEM1</accession>
<evidence type="ECO:0000259" key="8">
    <source>
        <dbReference type="Pfam" id="PF16922"/>
    </source>
</evidence>
<feature type="domain" description="DNA replication complex GINS protein SLD5 C-terminal" evidence="8">
    <location>
        <begin position="211"/>
        <end position="265"/>
    </location>
</feature>
<evidence type="ECO:0000256" key="5">
    <source>
        <dbReference type="ARBA" id="ARBA00023242"/>
    </source>
</evidence>
<keyword evidence="10" id="KW-1185">Reference proteome</keyword>
<dbReference type="EMBL" id="KZ454988">
    <property type="protein sequence ID" value="PKI85000.1"/>
    <property type="molecule type" value="Genomic_DNA"/>
</dbReference>
<evidence type="ECO:0000313" key="9">
    <source>
        <dbReference type="EMBL" id="PKI85000.1"/>
    </source>
</evidence>
<dbReference type="InterPro" id="IPR031633">
    <property type="entry name" value="SLD5_C"/>
</dbReference>
<keyword evidence="4" id="KW-0235">DNA replication</keyword>
<dbReference type="InterPro" id="IPR021151">
    <property type="entry name" value="GINS_A"/>
</dbReference>
<evidence type="ECO:0000313" key="10">
    <source>
        <dbReference type="Proteomes" id="UP000232875"/>
    </source>
</evidence>
<dbReference type="PANTHER" id="PTHR21206">
    <property type="entry name" value="SLD5 PROTEIN"/>
    <property type="match status" value="1"/>
</dbReference>
<dbReference type="GO" id="GO:0000811">
    <property type="term" value="C:GINS complex"/>
    <property type="evidence" value="ECO:0007669"/>
    <property type="project" value="TreeGrafter"/>
</dbReference>
<evidence type="ECO:0000259" key="7">
    <source>
        <dbReference type="Pfam" id="PF05916"/>
    </source>
</evidence>
<name>A0A2N1JEM1_9BASI</name>
<evidence type="ECO:0000256" key="4">
    <source>
        <dbReference type="ARBA" id="ARBA00022705"/>
    </source>
</evidence>
<dbReference type="GO" id="GO:0000727">
    <property type="term" value="P:double-strand break repair via break-induced replication"/>
    <property type="evidence" value="ECO:0007669"/>
    <property type="project" value="TreeGrafter"/>
</dbReference>
<comment type="subcellular location">
    <subcellularLocation>
        <location evidence="1">Nucleus</location>
    </subcellularLocation>
</comment>
<dbReference type="InterPro" id="IPR008591">
    <property type="entry name" value="GINS_Sld5"/>
</dbReference>
<dbReference type="Pfam" id="PF05916">
    <property type="entry name" value="Sld5"/>
    <property type="match status" value="1"/>
</dbReference>
<evidence type="ECO:0000256" key="1">
    <source>
        <dbReference type="ARBA" id="ARBA00004123"/>
    </source>
</evidence>
<dbReference type="Gene3D" id="1.20.58.1030">
    <property type="match status" value="1"/>
</dbReference>
<dbReference type="InterPro" id="IPR036224">
    <property type="entry name" value="GINS_bundle-like_dom_sf"/>
</dbReference>
<dbReference type="InterPro" id="IPR038749">
    <property type="entry name" value="Sld5_GINS_A"/>
</dbReference>
<dbReference type="SUPFAM" id="SSF160059">
    <property type="entry name" value="PriA/YqbF domain"/>
    <property type="match status" value="1"/>
</dbReference>
<organism evidence="9 10">
    <name type="scientific">Malassezia vespertilionis</name>
    <dbReference type="NCBI Taxonomy" id="2020962"/>
    <lineage>
        <taxon>Eukaryota</taxon>
        <taxon>Fungi</taxon>
        <taxon>Dikarya</taxon>
        <taxon>Basidiomycota</taxon>
        <taxon>Ustilaginomycotina</taxon>
        <taxon>Malasseziomycetes</taxon>
        <taxon>Malasseziales</taxon>
        <taxon>Malasseziaceae</taxon>
        <taxon>Malassezia</taxon>
    </lineage>
</organism>
<dbReference type="Proteomes" id="UP000232875">
    <property type="component" value="Unassembled WGS sequence"/>
</dbReference>
<sequence>MSHARYALSDDEEGGMHADQAGNADLSRVKPEAALPPMPQVELDLGLDTQEDTAQEEPHILRLAHAWLNERGAPEILAWDFNIVEKVMDQILQQQSILDSLASDASTSEEEHFRLNLVQLDVERAKWLLRSYLRSRLVKIEKYAAYIMEHRTEQARLSDVELGYAKRYHQLMHDHYTNAVLQFLPETMRSMQDAVPGSAPESRAGKMAASPNLDTPVFIYCREDCGPLRVFELDGAPAALDKGSIHLLAYRSIRLLLQQRRVELL</sequence>
<dbReference type="CDD" id="cd21692">
    <property type="entry name" value="GINS_B_Sld5"/>
    <property type="match status" value="1"/>
</dbReference>
<gene>
    <name evidence="9" type="primary">SLD5</name>
    <name evidence="9" type="ORF">MVES_001014</name>
</gene>
<evidence type="ECO:0000256" key="2">
    <source>
        <dbReference type="ARBA" id="ARBA00008187"/>
    </source>
</evidence>
<feature type="region of interest" description="Disordered" evidence="6">
    <location>
        <begin position="1"/>
        <end position="27"/>
    </location>
</feature>
<dbReference type="SUPFAM" id="SSF158573">
    <property type="entry name" value="GINS helical bundle-like"/>
    <property type="match status" value="1"/>
</dbReference>
<keyword evidence="5" id="KW-0539">Nucleus</keyword>
<reference evidence="9 10" key="1">
    <citation type="submission" date="2017-10" db="EMBL/GenBank/DDBJ databases">
        <title>A novel species of cold-tolerant Malassezia isolated from bats.</title>
        <authorList>
            <person name="Lorch J.M."/>
            <person name="Palmer J.M."/>
            <person name="Vanderwolf K.J."/>
            <person name="Schmidt K.Z."/>
            <person name="Verant M.L."/>
            <person name="Weller T.J."/>
            <person name="Blehert D.S."/>
        </authorList>
    </citation>
    <scope>NUCLEOTIDE SEQUENCE [LARGE SCALE GENOMIC DNA]</scope>
    <source>
        <strain evidence="9 10">NWHC:44797-103</strain>
    </source>
</reference>
<comment type="similarity">
    <text evidence="2">Belongs to the GINS4/SLD5 family.</text>
</comment>
<dbReference type="Pfam" id="PF16922">
    <property type="entry name" value="SLD5_C"/>
    <property type="match status" value="1"/>
</dbReference>
<dbReference type="STRING" id="2020962.A0A2N1JEM1"/>
<dbReference type="RefSeq" id="XP_056061903.1">
    <property type="nucleotide sequence ID" value="XM_056205928.1"/>
</dbReference>
<dbReference type="GeneID" id="80900582"/>
<dbReference type="CDD" id="cd11711">
    <property type="entry name" value="GINS_A_Sld5"/>
    <property type="match status" value="1"/>
</dbReference>
<protein>
    <recommendedName>
        <fullName evidence="3">DNA replication complex GINS protein SLD5</fullName>
    </recommendedName>
</protein>
<dbReference type="AlphaFoldDB" id="A0A2N1JEM1"/>
<dbReference type="OrthoDB" id="338231at2759"/>